<feature type="compositionally biased region" description="Low complexity" evidence="1">
    <location>
        <begin position="16"/>
        <end position="26"/>
    </location>
</feature>
<feature type="compositionally biased region" description="Low complexity" evidence="1">
    <location>
        <begin position="87"/>
        <end position="97"/>
    </location>
</feature>
<name>A0A6J4HQ90_9ACTN</name>
<accession>A0A6J4HQ90</accession>
<keyword evidence="2" id="KW-0560">Oxidoreductase</keyword>
<sequence length="134" mass="13828">AVVPASRASHRRARALRPALRGLRPRTGTDRGGVGQGDHGEVPAERGPGLPDPGPDHQGAARGAGQAPPVGAVDRLLQAPALREVPAAARAVQQGDQAGRRGRRQGQGRPGRGPDPPRPDRGDRQDLLGDEAGL</sequence>
<feature type="non-terminal residue" evidence="2">
    <location>
        <position position="134"/>
    </location>
</feature>
<dbReference type="AlphaFoldDB" id="A0A6J4HQ90"/>
<dbReference type="EMBL" id="CADCTP010000093">
    <property type="protein sequence ID" value="CAA9230288.1"/>
    <property type="molecule type" value="Genomic_DNA"/>
</dbReference>
<feature type="non-terminal residue" evidence="2">
    <location>
        <position position="1"/>
    </location>
</feature>
<feature type="compositionally biased region" description="Low complexity" evidence="1">
    <location>
        <begin position="58"/>
        <end position="73"/>
    </location>
</feature>
<evidence type="ECO:0000313" key="2">
    <source>
        <dbReference type="EMBL" id="CAA9230288.1"/>
    </source>
</evidence>
<reference evidence="2" key="1">
    <citation type="submission" date="2020-02" db="EMBL/GenBank/DDBJ databases">
        <authorList>
            <person name="Meier V. D."/>
        </authorList>
    </citation>
    <scope>NUCLEOTIDE SEQUENCE</scope>
    <source>
        <strain evidence="2">AVDCRST_MAG41</strain>
    </source>
</reference>
<organism evidence="2">
    <name type="scientific">uncultured Mycobacteriales bacterium</name>
    <dbReference type="NCBI Taxonomy" id="581187"/>
    <lineage>
        <taxon>Bacteria</taxon>
        <taxon>Bacillati</taxon>
        <taxon>Actinomycetota</taxon>
        <taxon>Actinomycetes</taxon>
        <taxon>Mycobacteriales</taxon>
        <taxon>environmental samples</taxon>
    </lineage>
</organism>
<protein>
    <submittedName>
        <fullName evidence="2">Nickel-dependent superoxide dismutase</fullName>
        <ecNumber evidence="2">1.15.1.1</ecNumber>
    </submittedName>
</protein>
<dbReference type="EC" id="1.15.1.1" evidence="2"/>
<proteinExistence type="predicted"/>
<dbReference type="GO" id="GO:0004784">
    <property type="term" value="F:superoxide dismutase activity"/>
    <property type="evidence" value="ECO:0007669"/>
    <property type="project" value="UniProtKB-EC"/>
</dbReference>
<gene>
    <name evidence="2" type="ORF">AVDCRST_MAG41-894</name>
</gene>
<feature type="region of interest" description="Disordered" evidence="1">
    <location>
        <begin position="1"/>
        <end position="134"/>
    </location>
</feature>
<feature type="compositionally biased region" description="Basic and acidic residues" evidence="1">
    <location>
        <begin position="115"/>
        <end position="127"/>
    </location>
</feature>
<evidence type="ECO:0000256" key="1">
    <source>
        <dbReference type="SAM" id="MobiDB-lite"/>
    </source>
</evidence>